<dbReference type="EMBL" id="CP123872">
    <property type="protein sequence ID" value="WND01780.1"/>
    <property type="molecule type" value="Genomic_DNA"/>
</dbReference>
<comment type="pathway">
    <text evidence="7">Amino-acid degradation; L-histidine degradation into L-glutamate; N-formimidoyl-L-glutamate from L-histidine: step 3/3.</text>
</comment>
<feature type="domain" description="Amidohydrolase-related" evidence="8">
    <location>
        <begin position="66"/>
        <end position="404"/>
    </location>
</feature>
<dbReference type="GO" id="GO:0005506">
    <property type="term" value="F:iron ion binding"/>
    <property type="evidence" value="ECO:0007669"/>
    <property type="project" value="UniProtKB-UniRule"/>
</dbReference>
<dbReference type="RefSeq" id="WP_310797610.1">
    <property type="nucleotide sequence ID" value="NZ_CP123872.1"/>
</dbReference>
<keyword evidence="2 7" id="KW-0479">Metal-binding</keyword>
<dbReference type="Gene3D" id="3.20.20.140">
    <property type="entry name" value="Metal-dependent hydrolases"/>
    <property type="match status" value="1"/>
</dbReference>
<evidence type="ECO:0000313" key="9">
    <source>
        <dbReference type="EMBL" id="WND01780.1"/>
    </source>
</evidence>
<gene>
    <name evidence="7 9" type="primary">hutI</name>
    <name evidence="9" type="ORF">QGN29_09465</name>
</gene>
<comment type="subcellular location">
    <subcellularLocation>
        <location evidence="7">Cytoplasm</location>
    </subcellularLocation>
</comment>
<dbReference type="Gene3D" id="2.30.40.10">
    <property type="entry name" value="Urease, subunit C, domain 1"/>
    <property type="match status" value="1"/>
</dbReference>
<dbReference type="HAMAP" id="MF_00372">
    <property type="entry name" value="HutI"/>
    <property type="match status" value="1"/>
</dbReference>
<feature type="binding site" evidence="7">
    <location>
        <position position="244"/>
    </location>
    <ligand>
        <name>Fe(3+)</name>
        <dbReference type="ChEBI" id="CHEBI:29034"/>
    </ligand>
</feature>
<feature type="binding site" evidence="7">
    <location>
        <position position="247"/>
    </location>
    <ligand>
        <name>4-imidazolone-5-propanoate</name>
        <dbReference type="ChEBI" id="CHEBI:77893"/>
    </ligand>
</feature>
<dbReference type="EC" id="3.5.2.7" evidence="1 7"/>
<dbReference type="Proteomes" id="UP001268683">
    <property type="component" value="Chromosome"/>
</dbReference>
<dbReference type="InterPro" id="IPR011059">
    <property type="entry name" value="Metal-dep_hydrolase_composite"/>
</dbReference>
<dbReference type="NCBIfam" id="TIGR01224">
    <property type="entry name" value="hutI"/>
    <property type="match status" value="1"/>
</dbReference>
<name>A0AA52EFB0_9PROT</name>
<feature type="binding site" evidence="7">
    <location>
        <position position="74"/>
    </location>
    <ligand>
        <name>Fe(3+)</name>
        <dbReference type="ChEBI" id="CHEBI:29034"/>
    </ligand>
</feature>
<protein>
    <recommendedName>
        <fullName evidence="1 7">Imidazolonepropionase</fullName>
        <ecNumber evidence="1 7">3.5.2.7</ecNumber>
    </recommendedName>
    <alternativeName>
        <fullName evidence="7">Imidazolone-5-propionate hydrolase</fullName>
    </alternativeName>
</protein>
<sequence length="407" mass="43341">MWDKLIKNIHISSMAGSNDSATGNIKNAALGIKDGDIVYIGPESNLPKKPLDQLSNCIIDGEEGWALPGFIDCHTHLVYAGNRSGEFKARLDGASYEDIAKAGGGILATVKATRAASEEELIEQSLPRLQALIQSGVTTIEIKSGYGLTLEDEIKMLKAAIQLEATTGITVTTTLLAAHSIPPEYKDRADAYIDHICAEIIPAALEAECVDAVDAFCEGIAFSPEQVKRVFAYAKAEGLDVKLHADQLSDLGGGALAADYNALSADHIEYASLESIKAMAEKNTVATLLPGAFYNLKETQTPPVKHLREYGVPIALATDCNPGSSPVMNIQLMLHMGCTLFGLTVDEALLGITKNAALALGMDETHGSLEVGKVADINLFKITDPADLVYNIGGIEPQMTFKDGIQL</sequence>
<dbReference type="PANTHER" id="PTHR42752">
    <property type="entry name" value="IMIDAZOLONEPROPIONASE"/>
    <property type="match status" value="1"/>
</dbReference>
<organism evidence="9 10">
    <name type="scientific">Temperatibacter marinus</name>
    <dbReference type="NCBI Taxonomy" id="1456591"/>
    <lineage>
        <taxon>Bacteria</taxon>
        <taxon>Pseudomonadati</taxon>
        <taxon>Pseudomonadota</taxon>
        <taxon>Alphaproteobacteria</taxon>
        <taxon>Kordiimonadales</taxon>
        <taxon>Temperatibacteraceae</taxon>
        <taxon>Temperatibacter</taxon>
    </lineage>
</organism>
<feature type="binding site" evidence="7">
    <location>
        <position position="83"/>
    </location>
    <ligand>
        <name>4-imidazolone-5-propanoate</name>
        <dbReference type="ChEBI" id="CHEBI:77893"/>
    </ligand>
</feature>
<dbReference type="PANTHER" id="PTHR42752:SF1">
    <property type="entry name" value="IMIDAZOLONEPROPIONASE-RELATED"/>
    <property type="match status" value="1"/>
</dbReference>
<evidence type="ECO:0000256" key="1">
    <source>
        <dbReference type="ARBA" id="ARBA00012864"/>
    </source>
</evidence>
<keyword evidence="4 7" id="KW-0369">Histidine metabolism</keyword>
<feature type="binding site" evidence="7">
    <location>
        <position position="321"/>
    </location>
    <ligand>
        <name>N-formimidoyl-L-glutamate</name>
        <dbReference type="ChEBI" id="CHEBI:58928"/>
    </ligand>
</feature>
<dbReference type="InterPro" id="IPR032466">
    <property type="entry name" value="Metal_Hydrolase"/>
</dbReference>
<evidence type="ECO:0000256" key="2">
    <source>
        <dbReference type="ARBA" id="ARBA00022723"/>
    </source>
</evidence>
<comment type="similarity">
    <text evidence="7">Belongs to the metallo-dependent hydrolases superfamily. HutI family.</text>
</comment>
<comment type="catalytic activity">
    <reaction evidence="7">
        <text>4-imidazolone-5-propanoate + H2O = N-formimidoyl-L-glutamate</text>
        <dbReference type="Rhea" id="RHEA:23660"/>
        <dbReference type="ChEBI" id="CHEBI:15377"/>
        <dbReference type="ChEBI" id="CHEBI:58928"/>
        <dbReference type="ChEBI" id="CHEBI:77893"/>
        <dbReference type="EC" id="3.5.2.7"/>
    </reaction>
</comment>
<dbReference type="GO" id="GO:0005737">
    <property type="term" value="C:cytoplasm"/>
    <property type="evidence" value="ECO:0007669"/>
    <property type="project" value="UniProtKB-SubCell"/>
</dbReference>
<comment type="function">
    <text evidence="7">Catalyzes the hydrolytic cleavage of the carbon-nitrogen bond in imidazolone-5-propanoate to yield N-formimidoyl-L-glutamate. It is the third step in the universal histidine degradation pathway.</text>
</comment>
<feature type="binding site" evidence="7">
    <location>
        <position position="179"/>
    </location>
    <ligand>
        <name>4-imidazolone-5-propanoate</name>
        <dbReference type="ChEBI" id="CHEBI:77893"/>
    </ligand>
</feature>
<feature type="binding site" evidence="7">
    <location>
        <position position="319"/>
    </location>
    <ligand>
        <name>Zn(2+)</name>
        <dbReference type="ChEBI" id="CHEBI:29105"/>
    </ligand>
</feature>
<feature type="binding site" evidence="7">
    <location>
        <position position="319"/>
    </location>
    <ligand>
        <name>Fe(3+)</name>
        <dbReference type="ChEBI" id="CHEBI:29034"/>
    </ligand>
</feature>
<feature type="binding site" evidence="7">
    <location>
        <position position="324"/>
    </location>
    <ligand>
        <name>4-imidazolone-5-propanoate</name>
        <dbReference type="ChEBI" id="CHEBI:77893"/>
    </ligand>
</feature>
<evidence type="ECO:0000256" key="5">
    <source>
        <dbReference type="ARBA" id="ARBA00022833"/>
    </source>
</evidence>
<keyword evidence="3 7" id="KW-0378">Hydrolase</keyword>
<keyword evidence="10" id="KW-1185">Reference proteome</keyword>
<keyword evidence="5 7" id="KW-0862">Zinc</keyword>
<evidence type="ECO:0000256" key="7">
    <source>
        <dbReference type="HAMAP-Rule" id="MF_00372"/>
    </source>
</evidence>
<proteinExistence type="inferred from homology"/>
<feature type="binding site" evidence="7">
    <location>
        <position position="76"/>
    </location>
    <ligand>
        <name>Zn(2+)</name>
        <dbReference type="ChEBI" id="CHEBI:29105"/>
    </ligand>
</feature>
<evidence type="ECO:0000313" key="10">
    <source>
        <dbReference type="Proteomes" id="UP001268683"/>
    </source>
</evidence>
<dbReference type="KEGG" id="tmk:QGN29_09465"/>
<dbReference type="GO" id="GO:0050480">
    <property type="term" value="F:imidazolonepropionase activity"/>
    <property type="evidence" value="ECO:0007669"/>
    <property type="project" value="UniProtKB-UniRule"/>
</dbReference>
<dbReference type="Pfam" id="PF01979">
    <property type="entry name" value="Amidohydro_1"/>
    <property type="match status" value="1"/>
</dbReference>
<reference evidence="9" key="1">
    <citation type="submission" date="2023-04" db="EMBL/GenBank/DDBJ databases">
        <title>Complete genome sequence of Temperatibacter marinus.</title>
        <authorList>
            <person name="Rong J.-C."/>
            <person name="Yi M.-L."/>
            <person name="Zhao Q."/>
        </authorList>
    </citation>
    <scope>NUCLEOTIDE SEQUENCE</scope>
    <source>
        <strain evidence="9">NBRC 110045</strain>
    </source>
</reference>
<dbReference type="SUPFAM" id="SSF51556">
    <property type="entry name" value="Metallo-dependent hydrolases"/>
    <property type="match status" value="1"/>
</dbReference>
<feature type="binding site" evidence="7">
    <location>
        <position position="146"/>
    </location>
    <ligand>
        <name>N-formimidoyl-L-glutamate</name>
        <dbReference type="ChEBI" id="CHEBI:58928"/>
    </ligand>
</feature>
<dbReference type="InterPro" id="IPR006680">
    <property type="entry name" value="Amidohydro-rel"/>
</dbReference>
<evidence type="ECO:0000256" key="6">
    <source>
        <dbReference type="ARBA" id="ARBA00023004"/>
    </source>
</evidence>
<keyword evidence="7" id="KW-0963">Cytoplasm</keyword>
<dbReference type="CDD" id="cd01296">
    <property type="entry name" value="Imidazolone-5PH"/>
    <property type="match status" value="1"/>
</dbReference>
<dbReference type="SUPFAM" id="SSF51338">
    <property type="entry name" value="Composite domain of metallo-dependent hydrolases"/>
    <property type="match status" value="1"/>
</dbReference>
<feature type="binding site" evidence="7">
    <location>
        <position position="146"/>
    </location>
    <ligand>
        <name>4-imidazolone-5-propanoate</name>
        <dbReference type="ChEBI" id="CHEBI:77893"/>
    </ligand>
</feature>
<dbReference type="InterPro" id="IPR005920">
    <property type="entry name" value="HutI"/>
</dbReference>
<evidence type="ECO:0000259" key="8">
    <source>
        <dbReference type="Pfam" id="PF01979"/>
    </source>
</evidence>
<accession>A0AA52EFB0</accession>
<feature type="binding site" evidence="7">
    <location>
        <position position="74"/>
    </location>
    <ligand>
        <name>Zn(2+)</name>
        <dbReference type="ChEBI" id="CHEBI:29105"/>
    </ligand>
</feature>
<feature type="binding site" evidence="7">
    <location>
        <position position="76"/>
    </location>
    <ligand>
        <name>Fe(3+)</name>
        <dbReference type="ChEBI" id="CHEBI:29034"/>
    </ligand>
</feature>
<evidence type="ECO:0000256" key="4">
    <source>
        <dbReference type="ARBA" id="ARBA00022808"/>
    </source>
</evidence>
<feature type="binding site" evidence="7">
    <location>
        <position position="323"/>
    </location>
    <ligand>
        <name>N-formimidoyl-L-glutamate</name>
        <dbReference type="ChEBI" id="CHEBI:58928"/>
    </ligand>
</feature>
<keyword evidence="6 7" id="KW-0408">Iron</keyword>
<dbReference type="FunFam" id="3.20.20.140:FF:000007">
    <property type="entry name" value="Imidazolonepropionase"/>
    <property type="match status" value="1"/>
</dbReference>
<evidence type="ECO:0000256" key="3">
    <source>
        <dbReference type="ARBA" id="ARBA00022801"/>
    </source>
</evidence>
<dbReference type="AlphaFoldDB" id="A0AA52EFB0"/>
<feature type="binding site" evidence="7">
    <location>
        <position position="244"/>
    </location>
    <ligand>
        <name>Zn(2+)</name>
        <dbReference type="ChEBI" id="CHEBI:29105"/>
    </ligand>
</feature>
<comment type="cofactor">
    <cofactor evidence="7">
        <name>Zn(2+)</name>
        <dbReference type="ChEBI" id="CHEBI:29105"/>
    </cofactor>
    <cofactor evidence="7">
        <name>Fe(3+)</name>
        <dbReference type="ChEBI" id="CHEBI:29034"/>
    </cofactor>
    <text evidence="7">Binds 1 zinc or iron ion per subunit.</text>
</comment>
<dbReference type="GO" id="GO:0019556">
    <property type="term" value="P:L-histidine catabolic process to glutamate and formamide"/>
    <property type="evidence" value="ECO:0007669"/>
    <property type="project" value="UniProtKB-UniRule"/>
</dbReference>
<dbReference type="GO" id="GO:0008270">
    <property type="term" value="F:zinc ion binding"/>
    <property type="evidence" value="ECO:0007669"/>
    <property type="project" value="UniProtKB-UniRule"/>
</dbReference>